<keyword evidence="1" id="KW-1133">Transmembrane helix</keyword>
<dbReference type="Proteomes" id="UP000553059">
    <property type="component" value="Unassembled WGS sequence"/>
</dbReference>
<evidence type="ECO:0000256" key="1">
    <source>
        <dbReference type="SAM" id="Phobius"/>
    </source>
</evidence>
<dbReference type="AlphaFoldDB" id="A0A7C7D6X4"/>
<dbReference type="Pfam" id="PF14751">
    <property type="entry name" value="DUF4474"/>
    <property type="match status" value="1"/>
</dbReference>
<keyword evidence="1" id="KW-0472">Membrane</keyword>
<proteinExistence type="predicted"/>
<sequence length="293" mass="33335">MSDLNLISQGTGDAELDKAMAIAGYAYDASQDIFISTMDPWQRSIGYCRLYDEAAAPMGMIIDSDPIYFVYKNKKWMVGIWKGQYDMVTGGEVGVYTNGVGVEFPKIFTGIYYQSAGNEDCLHMAFTLKKGNRVLFTREGRHWWLTGFVLGEFSEPSELTMDIKITLESAEMRDAFLEGMKKAGYSEKDVKVRGNTVSFTFDQPRSAQPFTRTPKTDWIIQRKNELLCQSYQEITKSYATFPEKLEAIKEDLPGMYRLIMNMGKSKQVFEIIVLLTLLGAVILTRHAQRQLED</sequence>
<feature type="domain" description="DUF4474" evidence="2">
    <location>
        <begin position="16"/>
        <end position="256"/>
    </location>
</feature>
<gene>
    <name evidence="3" type="ORF">GX523_13705</name>
</gene>
<reference evidence="3 4" key="1">
    <citation type="journal article" date="2020" name="Biotechnol. Biofuels">
        <title>New insights from the biogas microbiome by comprehensive genome-resolved metagenomics of nearly 1600 species originating from multiple anaerobic digesters.</title>
        <authorList>
            <person name="Campanaro S."/>
            <person name="Treu L."/>
            <person name="Rodriguez-R L.M."/>
            <person name="Kovalovszki A."/>
            <person name="Ziels R.M."/>
            <person name="Maus I."/>
            <person name="Zhu X."/>
            <person name="Kougias P.G."/>
            <person name="Basile A."/>
            <person name="Luo G."/>
            <person name="Schluter A."/>
            <person name="Konstantinidis K.T."/>
            <person name="Angelidaki I."/>
        </authorList>
    </citation>
    <scope>NUCLEOTIDE SEQUENCE [LARGE SCALE GENOMIC DNA]</scope>
    <source>
        <strain evidence="3">AS05jafATM_4</strain>
    </source>
</reference>
<evidence type="ECO:0000313" key="3">
    <source>
        <dbReference type="EMBL" id="HHY27772.1"/>
    </source>
</evidence>
<comment type="caution">
    <text evidence="3">The sequence shown here is derived from an EMBL/GenBank/DDBJ whole genome shotgun (WGS) entry which is preliminary data.</text>
</comment>
<evidence type="ECO:0000259" key="2">
    <source>
        <dbReference type="Pfam" id="PF14751"/>
    </source>
</evidence>
<evidence type="ECO:0000313" key="4">
    <source>
        <dbReference type="Proteomes" id="UP000553059"/>
    </source>
</evidence>
<dbReference type="InterPro" id="IPR029322">
    <property type="entry name" value="DUF4474"/>
</dbReference>
<dbReference type="EMBL" id="DUTF01000295">
    <property type="protein sequence ID" value="HHY27772.1"/>
    <property type="molecule type" value="Genomic_DNA"/>
</dbReference>
<keyword evidence="1" id="KW-0812">Transmembrane</keyword>
<protein>
    <submittedName>
        <fullName evidence="3">DUF4474 domain-containing protein</fullName>
    </submittedName>
</protein>
<name>A0A7C7D6X4_9FIRM</name>
<feature type="transmembrane region" description="Helical" evidence="1">
    <location>
        <begin position="268"/>
        <end position="287"/>
    </location>
</feature>
<organism evidence="3 4">
    <name type="scientific">Desulfitobacterium dehalogenans</name>
    <dbReference type="NCBI Taxonomy" id="36854"/>
    <lineage>
        <taxon>Bacteria</taxon>
        <taxon>Bacillati</taxon>
        <taxon>Bacillota</taxon>
        <taxon>Clostridia</taxon>
        <taxon>Eubacteriales</taxon>
        <taxon>Desulfitobacteriaceae</taxon>
        <taxon>Desulfitobacterium</taxon>
    </lineage>
</organism>
<accession>A0A7C7D6X4</accession>